<dbReference type="GeneID" id="55997250"/>
<feature type="domain" description="Zn(2)-C6 fungal-type" evidence="8">
    <location>
        <begin position="13"/>
        <end position="43"/>
    </location>
</feature>
<dbReference type="PROSITE" id="PS50048">
    <property type="entry name" value="ZN2_CY6_FUNGAL_2"/>
    <property type="match status" value="1"/>
</dbReference>
<name>A0A7H8R8L1_TALRU</name>
<dbReference type="Gene3D" id="4.10.240.10">
    <property type="entry name" value="Zn(2)-C6 fungal-type DNA-binding domain"/>
    <property type="match status" value="1"/>
</dbReference>
<protein>
    <recommendedName>
        <fullName evidence="8">Zn(2)-C6 fungal-type domain-containing protein</fullName>
    </recommendedName>
</protein>
<dbReference type="InterPro" id="IPR001138">
    <property type="entry name" value="Zn2Cys6_DnaBD"/>
</dbReference>
<keyword evidence="3" id="KW-0805">Transcription regulation</keyword>
<dbReference type="EMBL" id="CP055902">
    <property type="protein sequence ID" value="QKX62606.1"/>
    <property type="molecule type" value="Genomic_DNA"/>
</dbReference>
<evidence type="ECO:0000256" key="6">
    <source>
        <dbReference type="ARBA" id="ARBA00023242"/>
    </source>
</evidence>
<dbReference type="OrthoDB" id="4222485at2759"/>
<keyword evidence="10" id="KW-1185">Reference proteome</keyword>
<dbReference type="GO" id="GO:0003677">
    <property type="term" value="F:DNA binding"/>
    <property type="evidence" value="ECO:0007669"/>
    <property type="project" value="UniProtKB-KW"/>
</dbReference>
<keyword evidence="7" id="KW-0472">Membrane</keyword>
<keyword evidence="7" id="KW-1133">Transmembrane helix</keyword>
<proteinExistence type="predicted"/>
<evidence type="ECO:0000256" key="5">
    <source>
        <dbReference type="ARBA" id="ARBA00023163"/>
    </source>
</evidence>
<dbReference type="KEGG" id="trg:TRUGW13939_09767"/>
<dbReference type="GO" id="GO:0000981">
    <property type="term" value="F:DNA-binding transcription factor activity, RNA polymerase II-specific"/>
    <property type="evidence" value="ECO:0007669"/>
    <property type="project" value="InterPro"/>
</dbReference>
<keyword evidence="6" id="KW-0539">Nucleus</keyword>
<dbReference type="CDD" id="cd00067">
    <property type="entry name" value="GAL4"/>
    <property type="match status" value="1"/>
</dbReference>
<keyword evidence="4" id="KW-0238">DNA-binding</keyword>
<dbReference type="PROSITE" id="PS00463">
    <property type="entry name" value="ZN2_CY6_FUNGAL_1"/>
    <property type="match status" value="1"/>
</dbReference>
<evidence type="ECO:0000256" key="1">
    <source>
        <dbReference type="ARBA" id="ARBA00022723"/>
    </source>
</evidence>
<dbReference type="SMART" id="SM00066">
    <property type="entry name" value="GAL4"/>
    <property type="match status" value="1"/>
</dbReference>
<evidence type="ECO:0000313" key="9">
    <source>
        <dbReference type="EMBL" id="QKX62606.1"/>
    </source>
</evidence>
<keyword evidence="1" id="KW-0479">Metal-binding</keyword>
<dbReference type="InterPro" id="IPR036864">
    <property type="entry name" value="Zn2-C6_fun-type_DNA-bd_sf"/>
</dbReference>
<evidence type="ECO:0000259" key="8">
    <source>
        <dbReference type="PROSITE" id="PS50048"/>
    </source>
</evidence>
<dbReference type="SUPFAM" id="SSF57701">
    <property type="entry name" value="Zn2/Cys6 DNA-binding domain"/>
    <property type="match status" value="1"/>
</dbReference>
<dbReference type="PRINTS" id="PR00755">
    <property type="entry name" value="AFLATOXINBRP"/>
</dbReference>
<evidence type="ECO:0000313" key="10">
    <source>
        <dbReference type="Proteomes" id="UP000509510"/>
    </source>
</evidence>
<keyword evidence="2" id="KW-0862">Zinc</keyword>
<evidence type="ECO:0000256" key="7">
    <source>
        <dbReference type="SAM" id="Phobius"/>
    </source>
</evidence>
<evidence type="ECO:0000256" key="3">
    <source>
        <dbReference type="ARBA" id="ARBA00023015"/>
    </source>
</evidence>
<organism evidence="9 10">
    <name type="scientific">Talaromyces rugulosus</name>
    <name type="common">Penicillium rugulosum</name>
    <dbReference type="NCBI Taxonomy" id="121627"/>
    <lineage>
        <taxon>Eukaryota</taxon>
        <taxon>Fungi</taxon>
        <taxon>Dikarya</taxon>
        <taxon>Ascomycota</taxon>
        <taxon>Pezizomycotina</taxon>
        <taxon>Eurotiomycetes</taxon>
        <taxon>Eurotiomycetidae</taxon>
        <taxon>Eurotiales</taxon>
        <taxon>Trichocomaceae</taxon>
        <taxon>Talaromyces</taxon>
        <taxon>Talaromyces sect. Islandici</taxon>
    </lineage>
</organism>
<dbReference type="Proteomes" id="UP000509510">
    <property type="component" value="Chromosome V"/>
</dbReference>
<dbReference type="AlphaFoldDB" id="A0A7H8R8L1"/>
<dbReference type="PANTHER" id="PTHR47660">
    <property type="entry name" value="TRANSCRIPTION FACTOR WITH C2H2 AND ZN(2)-CYS(6) DNA BINDING DOMAIN (EUROFUNG)-RELATED-RELATED"/>
    <property type="match status" value="1"/>
</dbReference>
<gene>
    <name evidence="9" type="ORF">TRUGW13939_09767</name>
</gene>
<dbReference type="RefSeq" id="XP_035348780.1">
    <property type="nucleotide sequence ID" value="XM_035492887.1"/>
</dbReference>
<dbReference type="GO" id="GO:0008270">
    <property type="term" value="F:zinc ion binding"/>
    <property type="evidence" value="ECO:0007669"/>
    <property type="project" value="InterPro"/>
</dbReference>
<accession>A0A7H8R8L1</accession>
<feature type="transmembrane region" description="Helical" evidence="7">
    <location>
        <begin position="257"/>
        <end position="277"/>
    </location>
</feature>
<keyword evidence="5" id="KW-0804">Transcription</keyword>
<dbReference type="PANTHER" id="PTHR47660:SF3">
    <property type="entry name" value="FINGER DOMAIN PROTEIN, PUTATIVE (AFU_ORTHOLOGUE AFUA_4G03310)-RELATED"/>
    <property type="match status" value="1"/>
</dbReference>
<keyword evidence="7" id="KW-0812">Transmembrane</keyword>
<evidence type="ECO:0000256" key="4">
    <source>
        <dbReference type="ARBA" id="ARBA00023125"/>
    </source>
</evidence>
<reference evidence="10" key="1">
    <citation type="submission" date="2020-06" db="EMBL/GenBank/DDBJ databases">
        <title>A chromosome-scale genome assembly of Talaromyces rugulosus W13939.</title>
        <authorList>
            <person name="Wang B."/>
            <person name="Guo L."/>
            <person name="Ye K."/>
            <person name="Wang L."/>
        </authorList>
    </citation>
    <scope>NUCLEOTIDE SEQUENCE [LARGE SCALE GENOMIC DNA]</scope>
    <source>
        <strain evidence="10">W13939</strain>
    </source>
</reference>
<dbReference type="Pfam" id="PF00172">
    <property type="entry name" value="Zn_clus"/>
    <property type="match status" value="1"/>
</dbReference>
<evidence type="ECO:0000256" key="2">
    <source>
        <dbReference type="ARBA" id="ARBA00022833"/>
    </source>
</evidence>
<sequence length="438" mass="48893">MKVSRYASSRQKSCQQCSSSKSKCDRKQERCTRCTQRGLPCVYPRSNPPEATTCEGIFRDDTSSISASRSDASFPSPNSDLSVNAERVNLALPQHTTDTQPDAGPVTSSVSSIALPEFRLPRYPGPSAPGEVPEMPDVLKFSNLNLICPINADDINNRWLNPYIPDIDQAIKEYPPAVTRFIHSVLKSYAAVAARGRAIPLFVHPTQMNTPGSHLATCLSLARVSENPLPGSEDATAVVIQREMENIAQDHESYDDMLLLAAFQAYLVYIMILFFRLSQGPNPFFRNAMMTLQELACSSARGGLVCAADATHTRPSWEEWIVAEAKRRTLYAMYLFDSVLSAHENLPTFFGTELRGLPAPSNKSLWQAGSRSDWEKEYNIFLAEWIEKSLAIDELWPISPELGYADIARRRRRVDQWLENIDEFGTMIFAVTECTHGG</sequence>